<reference evidence="3 4" key="1">
    <citation type="journal article" date="2019" name="Int. J. Syst. Evol. Microbiol.">
        <title>The Global Catalogue of Microorganisms (GCM) 10K type strain sequencing project: providing services to taxonomists for standard genome sequencing and annotation.</title>
        <authorList>
            <consortium name="The Broad Institute Genomics Platform"/>
            <consortium name="The Broad Institute Genome Sequencing Center for Infectious Disease"/>
            <person name="Wu L."/>
            <person name="Ma J."/>
        </authorList>
    </citation>
    <scope>NUCLEOTIDE SEQUENCE [LARGE SCALE GENOMIC DNA]</scope>
    <source>
        <strain evidence="3 4">XZYJT29</strain>
    </source>
</reference>
<dbReference type="AlphaFoldDB" id="A0ABD5Y204"/>
<dbReference type="GeneID" id="78821247"/>
<dbReference type="EMBL" id="JBHTAS010000001">
    <property type="protein sequence ID" value="MFC7140941.1"/>
    <property type="molecule type" value="Genomic_DNA"/>
</dbReference>
<proteinExistence type="predicted"/>
<dbReference type="InterPro" id="IPR013024">
    <property type="entry name" value="GGCT-like"/>
</dbReference>
<name>A0ABD5Y204_9EURY</name>
<dbReference type="InterPro" id="IPR009288">
    <property type="entry name" value="AIG2-like_dom"/>
</dbReference>
<dbReference type="CDD" id="cd06661">
    <property type="entry name" value="GGCT_like"/>
    <property type="match status" value="1"/>
</dbReference>
<keyword evidence="4" id="KW-1185">Reference proteome</keyword>
<evidence type="ECO:0000313" key="3">
    <source>
        <dbReference type="EMBL" id="MFC7140941.1"/>
    </source>
</evidence>
<comment type="caution">
    <text evidence="3">The sequence shown here is derived from an EMBL/GenBank/DDBJ whole genome shotgun (WGS) entry which is preliminary data.</text>
</comment>
<evidence type="ECO:0000259" key="2">
    <source>
        <dbReference type="Pfam" id="PF06094"/>
    </source>
</evidence>
<dbReference type="SUPFAM" id="SSF110857">
    <property type="entry name" value="Gamma-glutamyl cyclotransferase-like"/>
    <property type="match status" value="1"/>
</dbReference>
<dbReference type="Pfam" id="PF06094">
    <property type="entry name" value="GGACT"/>
    <property type="match status" value="1"/>
</dbReference>
<protein>
    <submittedName>
        <fullName evidence="3">Gamma-glutamylcyclotransferase</fullName>
    </submittedName>
</protein>
<dbReference type="InterPro" id="IPR036568">
    <property type="entry name" value="GGCT-like_sf"/>
</dbReference>
<feature type="domain" description="Gamma-glutamylcyclotransferase AIG2-like" evidence="2">
    <location>
        <begin position="3"/>
        <end position="102"/>
    </location>
</feature>
<evidence type="ECO:0000256" key="1">
    <source>
        <dbReference type="SAM" id="MobiDB-lite"/>
    </source>
</evidence>
<dbReference type="Proteomes" id="UP001596432">
    <property type="component" value="Unassembled WGS sequence"/>
</dbReference>
<dbReference type="Gene3D" id="3.10.490.10">
    <property type="entry name" value="Gamma-glutamyl cyclotransferase-like"/>
    <property type="match status" value="1"/>
</dbReference>
<accession>A0ABD5Y204</accession>
<evidence type="ECO:0000313" key="4">
    <source>
        <dbReference type="Proteomes" id="UP001596432"/>
    </source>
</evidence>
<feature type="region of interest" description="Disordered" evidence="1">
    <location>
        <begin position="83"/>
        <end position="114"/>
    </location>
</feature>
<organism evidence="3 4">
    <name type="scientific">Halosimplex aquaticum</name>
    <dbReference type="NCBI Taxonomy" id="3026162"/>
    <lineage>
        <taxon>Archaea</taxon>
        <taxon>Methanobacteriati</taxon>
        <taxon>Methanobacteriota</taxon>
        <taxon>Stenosarchaea group</taxon>
        <taxon>Halobacteria</taxon>
        <taxon>Halobacteriales</taxon>
        <taxon>Haloarculaceae</taxon>
        <taxon>Halosimplex</taxon>
    </lineage>
</organism>
<dbReference type="RefSeq" id="WP_274322032.1">
    <property type="nucleotide sequence ID" value="NZ_CP118158.1"/>
</dbReference>
<sequence length="139" mass="14665">MDVFVYGTLTDTSRAETVLEDFTYCGPAVLDGLHRVDGEYPTLAPGGRVDGRLLRTGDRAALDRYEGVESGLYARVPVPLVASGTDGSGGGGTTVETYVGDPDRLSAPAEWPGEGGFAERVRTYVEREDVVVRPGAGPS</sequence>
<gene>
    <name evidence="3" type="ORF">ACFQMA_14040</name>
</gene>